<dbReference type="Pfam" id="PF05938">
    <property type="entry name" value="Self-incomp_S1"/>
    <property type="match status" value="1"/>
</dbReference>
<evidence type="ECO:0000256" key="3">
    <source>
        <dbReference type="ARBA" id="ARBA00022471"/>
    </source>
</evidence>
<evidence type="ECO:0000256" key="6">
    <source>
        <dbReference type="RuleBase" id="RU367044"/>
    </source>
</evidence>
<evidence type="ECO:0000256" key="1">
    <source>
        <dbReference type="ARBA" id="ARBA00004613"/>
    </source>
</evidence>
<dbReference type="PANTHER" id="PTHR31232">
    <property type="match status" value="1"/>
</dbReference>
<dbReference type="GO" id="GO:0005576">
    <property type="term" value="C:extracellular region"/>
    <property type="evidence" value="ECO:0007669"/>
    <property type="project" value="UniProtKB-SubCell"/>
</dbReference>
<dbReference type="AlphaFoldDB" id="A0A4P1RJA0"/>
<sequence>MDGVESHGLIPRVNVGITNKLPYLLLGFHCKDKHRDNGFHTLAPYETYHFQFSTTPNIISRTQWFCKFSWDGESHYFDIFIQIRDNCDYCEWIIEKTGPCKYDWESNRVIKCYPWNDKKQHQLQGMKLLLISNTPTPPLALQPLNSRGKD</sequence>
<keyword evidence="4 6" id="KW-0964">Secreted</keyword>
<accession>A0A4P1RJA0</accession>
<evidence type="ECO:0000313" key="7">
    <source>
        <dbReference type="EMBL" id="OIW12370.1"/>
    </source>
</evidence>
<evidence type="ECO:0000313" key="8">
    <source>
        <dbReference type="Proteomes" id="UP000188354"/>
    </source>
</evidence>
<dbReference type="Gramene" id="OIW12370">
    <property type="protein sequence ID" value="OIW12370"/>
    <property type="gene ID" value="TanjilG_04119"/>
</dbReference>
<evidence type="ECO:0000256" key="2">
    <source>
        <dbReference type="ARBA" id="ARBA00005581"/>
    </source>
</evidence>
<gene>
    <name evidence="7" type="ORF">TanjilG_04119</name>
</gene>
<evidence type="ECO:0000256" key="5">
    <source>
        <dbReference type="ARBA" id="ARBA00022729"/>
    </source>
</evidence>
<keyword evidence="3 6" id="KW-0713">Self-incompatibility</keyword>
<name>A0A4P1RJA0_LUPAN</name>
<keyword evidence="8" id="KW-1185">Reference proteome</keyword>
<comment type="similarity">
    <text evidence="2 6">Belongs to the plant self-incompatibility (S1) protein family.</text>
</comment>
<organism evidence="7 8">
    <name type="scientific">Lupinus angustifolius</name>
    <name type="common">Narrow-leaved blue lupine</name>
    <dbReference type="NCBI Taxonomy" id="3871"/>
    <lineage>
        <taxon>Eukaryota</taxon>
        <taxon>Viridiplantae</taxon>
        <taxon>Streptophyta</taxon>
        <taxon>Embryophyta</taxon>
        <taxon>Tracheophyta</taxon>
        <taxon>Spermatophyta</taxon>
        <taxon>Magnoliopsida</taxon>
        <taxon>eudicotyledons</taxon>
        <taxon>Gunneridae</taxon>
        <taxon>Pentapetalae</taxon>
        <taxon>rosids</taxon>
        <taxon>fabids</taxon>
        <taxon>Fabales</taxon>
        <taxon>Fabaceae</taxon>
        <taxon>Papilionoideae</taxon>
        <taxon>50 kb inversion clade</taxon>
        <taxon>genistoids sensu lato</taxon>
        <taxon>core genistoids</taxon>
        <taxon>Genisteae</taxon>
        <taxon>Lupinus</taxon>
    </lineage>
</organism>
<comment type="subcellular location">
    <subcellularLocation>
        <location evidence="1 6">Secreted</location>
    </subcellularLocation>
</comment>
<dbReference type="EMBL" id="CM007365">
    <property type="protein sequence ID" value="OIW12370.1"/>
    <property type="molecule type" value="Genomic_DNA"/>
</dbReference>
<keyword evidence="5" id="KW-0732">Signal</keyword>
<protein>
    <recommendedName>
        <fullName evidence="6">S-protein homolog</fullName>
    </recommendedName>
</protein>
<proteinExistence type="inferred from homology"/>
<dbReference type="InterPro" id="IPR010264">
    <property type="entry name" value="Self-incomp_S1"/>
</dbReference>
<dbReference type="PANTHER" id="PTHR31232:SF43">
    <property type="entry name" value="S-PROTEIN HOMOLOG 29-RELATED"/>
    <property type="match status" value="1"/>
</dbReference>
<reference evidence="7 8" key="1">
    <citation type="journal article" date="2017" name="Plant Biotechnol. J.">
        <title>A comprehensive draft genome sequence for lupin (Lupinus angustifolius), an emerging health food: insights into plant-microbe interactions and legume evolution.</title>
        <authorList>
            <person name="Hane J.K."/>
            <person name="Ming Y."/>
            <person name="Kamphuis L.G."/>
            <person name="Nelson M.N."/>
            <person name="Garg G."/>
            <person name="Atkins C.A."/>
            <person name="Bayer P.E."/>
            <person name="Bravo A."/>
            <person name="Bringans S."/>
            <person name="Cannon S."/>
            <person name="Edwards D."/>
            <person name="Foley R."/>
            <person name="Gao L.L."/>
            <person name="Harrison M.J."/>
            <person name="Huang W."/>
            <person name="Hurgobin B."/>
            <person name="Li S."/>
            <person name="Liu C.W."/>
            <person name="McGrath A."/>
            <person name="Morahan G."/>
            <person name="Murray J."/>
            <person name="Weller J."/>
            <person name="Jian J."/>
            <person name="Singh K.B."/>
        </authorList>
    </citation>
    <scope>NUCLEOTIDE SEQUENCE [LARGE SCALE GENOMIC DNA]</scope>
    <source>
        <strain evidence="8">cv. Tanjil</strain>
        <tissue evidence="7">Whole plant</tissue>
    </source>
</reference>
<dbReference type="GO" id="GO:0060320">
    <property type="term" value="P:rejection of self pollen"/>
    <property type="evidence" value="ECO:0007669"/>
    <property type="project" value="UniProtKB-KW"/>
</dbReference>
<dbReference type="Proteomes" id="UP000188354">
    <property type="component" value="Chromosome LG05"/>
</dbReference>
<evidence type="ECO:0000256" key="4">
    <source>
        <dbReference type="ARBA" id="ARBA00022525"/>
    </source>
</evidence>